<comment type="subcellular location">
    <subcellularLocation>
        <location evidence="1 8">Cell membrane</location>
        <topology evidence="1 8">Multi-pass membrane protein</topology>
    </subcellularLocation>
</comment>
<dbReference type="NCBIfam" id="TIGR01726">
    <property type="entry name" value="HEQRo_perm_3TM"/>
    <property type="match status" value="1"/>
</dbReference>
<gene>
    <name evidence="10" type="ORF">LUCI_3536</name>
</gene>
<dbReference type="CDD" id="cd06261">
    <property type="entry name" value="TM_PBP2"/>
    <property type="match status" value="1"/>
</dbReference>
<dbReference type="GO" id="GO:0015184">
    <property type="term" value="F:L-cystine transmembrane transporter activity"/>
    <property type="evidence" value="ECO:0007669"/>
    <property type="project" value="TreeGrafter"/>
</dbReference>
<sequence length="224" mass="25187">MAKMSLDKEWLIILHSLPVLAEGALVTLVLSFAAMAGALFLGLAITIVRVFKIRSLDRTVRLYVSFFRGTPLLVQLLILYFGLTTFHIILTPSTAALLGLSLHFSAYISEIFRATVLSINRGQWEAAFSLGMTKVQTLRHIILPQAMRISIPPLWNSFIDVLKSSSLASVITVPELTRQIEEQSAAHFIFMPYFITLALFYWVMVVGMSQIQSWLEEKMHIPGM</sequence>
<dbReference type="Gene3D" id="1.10.3720.10">
    <property type="entry name" value="MetI-like"/>
    <property type="match status" value="1"/>
</dbReference>
<dbReference type="InterPro" id="IPR043429">
    <property type="entry name" value="ArtM/GltK/GlnP/TcyL/YhdX-like"/>
</dbReference>
<dbReference type="InterPro" id="IPR035906">
    <property type="entry name" value="MetI-like_sf"/>
</dbReference>
<name>A0A498RBD1_9FIRM</name>
<evidence type="ECO:0000256" key="1">
    <source>
        <dbReference type="ARBA" id="ARBA00004651"/>
    </source>
</evidence>
<dbReference type="PROSITE" id="PS50928">
    <property type="entry name" value="ABC_TM1"/>
    <property type="match status" value="1"/>
</dbReference>
<proteinExistence type="inferred from homology"/>
<dbReference type="AlphaFoldDB" id="A0A498RBD1"/>
<feature type="transmembrane region" description="Helical" evidence="8">
    <location>
        <begin position="72"/>
        <end position="90"/>
    </location>
</feature>
<keyword evidence="4 8" id="KW-0812">Transmembrane</keyword>
<evidence type="ECO:0000256" key="3">
    <source>
        <dbReference type="ARBA" id="ARBA00022475"/>
    </source>
</evidence>
<dbReference type="Pfam" id="PF00528">
    <property type="entry name" value="BPD_transp_1"/>
    <property type="match status" value="1"/>
</dbReference>
<dbReference type="PANTHER" id="PTHR30614">
    <property type="entry name" value="MEMBRANE COMPONENT OF AMINO ACID ABC TRANSPORTER"/>
    <property type="match status" value="1"/>
</dbReference>
<feature type="transmembrane region" description="Helical" evidence="8">
    <location>
        <begin position="185"/>
        <end position="204"/>
    </location>
</feature>
<evidence type="ECO:0000256" key="6">
    <source>
        <dbReference type="ARBA" id="ARBA00022989"/>
    </source>
</evidence>
<keyword evidence="6 8" id="KW-1133">Transmembrane helix</keyword>
<dbReference type="PANTHER" id="PTHR30614:SF0">
    <property type="entry name" value="L-CYSTINE TRANSPORT SYSTEM PERMEASE PROTEIN TCYL"/>
    <property type="match status" value="1"/>
</dbReference>
<dbReference type="GO" id="GO:0043190">
    <property type="term" value="C:ATP-binding cassette (ABC) transporter complex"/>
    <property type="evidence" value="ECO:0007669"/>
    <property type="project" value="InterPro"/>
</dbReference>
<protein>
    <submittedName>
        <fullName evidence="10">Amino acid abc transporter permease protein 3-tm domain</fullName>
    </submittedName>
</protein>
<evidence type="ECO:0000256" key="5">
    <source>
        <dbReference type="ARBA" id="ARBA00022970"/>
    </source>
</evidence>
<dbReference type="EMBL" id="UPPP01000086">
    <property type="protein sequence ID" value="VBB08265.1"/>
    <property type="molecule type" value="Genomic_DNA"/>
</dbReference>
<feature type="transmembrane region" description="Helical" evidence="8">
    <location>
        <begin position="96"/>
        <end position="116"/>
    </location>
</feature>
<evidence type="ECO:0000256" key="4">
    <source>
        <dbReference type="ARBA" id="ARBA00022692"/>
    </source>
</evidence>
<keyword evidence="7 8" id="KW-0472">Membrane</keyword>
<keyword evidence="5" id="KW-0029">Amino-acid transport</keyword>
<keyword evidence="3" id="KW-1003">Cell membrane</keyword>
<dbReference type="SUPFAM" id="SSF161098">
    <property type="entry name" value="MetI-like"/>
    <property type="match status" value="1"/>
</dbReference>
<evidence type="ECO:0000313" key="11">
    <source>
        <dbReference type="Proteomes" id="UP000277811"/>
    </source>
</evidence>
<keyword evidence="11" id="KW-1185">Reference proteome</keyword>
<feature type="transmembrane region" description="Helical" evidence="8">
    <location>
        <begin position="31"/>
        <end position="51"/>
    </location>
</feature>
<evidence type="ECO:0000256" key="7">
    <source>
        <dbReference type="ARBA" id="ARBA00023136"/>
    </source>
</evidence>
<reference evidence="10 11" key="1">
    <citation type="submission" date="2018-06" db="EMBL/GenBank/DDBJ databases">
        <authorList>
            <person name="Strepis N."/>
        </authorList>
    </citation>
    <scope>NUCLEOTIDE SEQUENCE [LARGE SCALE GENOMIC DNA]</scope>
    <source>
        <strain evidence="10">LUCI</strain>
    </source>
</reference>
<evidence type="ECO:0000256" key="8">
    <source>
        <dbReference type="RuleBase" id="RU363032"/>
    </source>
</evidence>
<accession>A0A498RBD1</accession>
<organism evidence="10 11">
    <name type="scientific">Lucifera butyrica</name>
    <dbReference type="NCBI Taxonomy" id="1351585"/>
    <lineage>
        <taxon>Bacteria</taxon>
        <taxon>Bacillati</taxon>
        <taxon>Bacillota</taxon>
        <taxon>Negativicutes</taxon>
        <taxon>Veillonellales</taxon>
        <taxon>Veillonellaceae</taxon>
        <taxon>Lucifera</taxon>
    </lineage>
</organism>
<comment type="similarity">
    <text evidence="8">Belongs to the binding-protein-dependent transport system permease family.</text>
</comment>
<dbReference type="Proteomes" id="UP000277811">
    <property type="component" value="Unassembled WGS sequence"/>
</dbReference>
<evidence type="ECO:0000259" key="9">
    <source>
        <dbReference type="PROSITE" id="PS50928"/>
    </source>
</evidence>
<feature type="domain" description="ABC transmembrane type-1" evidence="9">
    <location>
        <begin position="24"/>
        <end position="212"/>
    </location>
</feature>
<dbReference type="InterPro" id="IPR000515">
    <property type="entry name" value="MetI-like"/>
</dbReference>
<dbReference type="InterPro" id="IPR010065">
    <property type="entry name" value="AA_ABC_transptr_permease_3TM"/>
</dbReference>
<evidence type="ECO:0000256" key="2">
    <source>
        <dbReference type="ARBA" id="ARBA00022448"/>
    </source>
</evidence>
<evidence type="ECO:0000313" key="10">
    <source>
        <dbReference type="EMBL" id="VBB08265.1"/>
    </source>
</evidence>
<keyword evidence="2 8" id="KW-0813">Transport</keyword>